<accession>A0A7Y9IDI5</accession>
<keyword evidence="2" id="KW-1133">Transmembrane helix</keyword>
<evidence type="ECO:0000256" key="3">
    <source>
        <dbReference type="SAM" id="SignalP"/>
    </source>
</evidence>
<evidence type="ECO:0000313" key="4">
    <source>
        <dbReference type="EMBL" id="NYE74755.1"/>
    </source>
</evidence>
<sequence>MLIAGAALALGTVATATLAASADDTKTGKDNTNHESYWEDQLEENGYQNATCTKYEPVKTPYEVPEGTWVLLVLKAGSGAEENHEIKDPVSGTAYEHPTGKDISHAILCAADSGPSGTPTPSDTPSEPSEEPSKPSEEPSEPSEEPSEPSEEPSKPSEEPSEPSEEPSEPSETPTPPASSEPPVPTETPSELPSESPAPSETPVPTATPSVPRPGFGTGTDGGPAWPLLAGAGVVGTGIVGTGITLLLKRLRRN</sequence>
<feature type="chain" id="PRO_5030520397" evidence="3">
    <location>
        <begin position="23"/>
        <end position="254"/>
    </location>
</feature>
<feature type="compositionally biased region" description="Acidic residues" evidence="1">
    <location>
        <begin position="159"/>
        <end position="169"/>
    </location>
</feature>
<comment type="caution">
    <text evidence="4">The sequence shown here is derived from an EMBL/GenBank/DDBJ whole genome shotgun (WGS) entry which is preliminary data.</text>
</comment>
<keyword evidence="5" id="KW-1185">Reference proteome</keyword>
<feature type="compositionally biased region" description="Acidic residues" evidence="1">
    <location>
        <begin position="138"/>
        <end position="151"/>
    </location>
</feature>
<dbReference type="AlphaFoldDB" id="A0A7Y9IDI5"/>
<feature type="compositionally biased region" description="Low complexity" evidence="1">
    <location>
        <begin position="115"/>
        <end position="127"/>
    </location>
</feature>
<proteinExistence type="predicted"/>
<evidence type="ECO:0000256" key="1">
    <source>
        <dbReference type="SAM" id="MobiDB-lite"/>
    </source>
</evidence>
<dbReference type="EMBL" id="JACCBU010000001">
    <property type="protein sequence ID" value="NYE74755.1"/>
    <property type="molecule type" value="Genomic_DNA"/>
</dbReference>
<keyword evidence="3" id="KW-0732">Signal</keyword>
<name>A0A7Y9IDI5_9ACTN</name>
<keyword evidence="2" id="KW-0472">Membrane</keyword>
<evidence type="ECO:0000256" key="2">
    <source>
        <dbReference type="SAM" id="Phobius"/>
    </source>
</evidence>
<evidence type="ECO:0000313" key="5">
    <source>
        <dbReference type="Proteomes" id="UP000569914"/>
    </source>
</evidence>
<feature type="region of interest" description="Disordered" evidence="1">
    <location>
        <begin position="109"/>
        <end position="227"/>
    </location>
</feature>
<feature type="signal peptide" evidence="3">
    <location>
        <begin position="1"/>
        <end position="22"/>
    </location>
</feature>
<reference evidence="4 5" key="1">
    <citation type="submission" date="2020-07" db="EMBL/GenBank/DDBJ databases">
        <title>Sequencing the genomes of 1000 actinobacteria strains.</title>
        <authorList>
            <person name="Klenk H.-P."/>
        </authorList>
    </citation>
    <scope>NUCLEOTIDE SEQUENCE [LARGE SCALE GENOMIC DNA]</scope>
    <source>
        <strain evidence="4 5">DSM 22083</strain>
    </source>
</reference>
<feature type="compositionally biased region" description="Pro residues" evidence="1">
    <location>
        <begin position="173"/>
        <end position="186"/>
    </location>
</feature>
<gene>
    <name evidence="4" type="ORF">BKA15_006084</name>
</gene>
<keyword evidence="2" id="KW-0812">Transmembrane</keyword>
<dbReference type="Proteomes" id="UP000569914">
    <property type="component" value="Unassembled WGS sequence"/>
</dbReference>
<feature type="region of interest" description="Disordered" evidence="1">
    <location>
        <begin position="80"/>
        <end position="99"/>
    </location>
</feature>
<organism evidence="4 5">
    <name type="scientific">Microlunatus parietis</name>
    <dbReference type="NCBI Taxonomy" id="682979"/>
    <lineage>
        <taxon>Bacteria</taxon>
        <taxon>Bacillati</taxon>
        <taxon>Actinomycetota</taxon>
        <taxon>Actinomycetes</taxon>
        <taxon>Propionibacteriales</taxon>
        <taxon>Propionibacteriaceae</taxon>
        <taxon>Microlunatus</taxon>
    </lineage>
</organism>
<feature type="transmembrane region" description="Helical" evidence="2">
    <location>
        <begin position="226"/>
        <end position="248"/>
    </location>
</feature>
<feature type="compositionally biased region" description="Low complexity" evidence="1">
    <location>
        <begin position="187"/>
        <end position="210"/>
    </location>
</feature>
<protein>
    <submittedName>
        <fullName evidence="4">Uncharacterized protein</fullName>
    </submittedName>
</protein>